<evidence type="ECO:0000313" key="3">
    <source>
        <dbReference type="EMBL" id="TCN73329.1"/>
    </source>
</evidence>
<dbReference type="NCBIfam" id="TIGR04390">
    <property type="entry name" value="OMP_YaiO_dom"/>
    <property type="match status" value="1"/>
</dbReference>
<evidence type="ECO:0000259" key="2">
    <source>
        <dbReference type="Pfam" id="PF19413"/>
    </source>
</evidence>
<reference evidence="3 4" key="1">
    <citation type="submission" date="2019-03" db="EMBL/GenBank/DDBJ databases">
        <title>Genomic Encyclopedia of Archaeal and Bacterial Type Strains, Phase II (KMG-II): from individual species to whole genera.</title>
        <authorList>
            <person name="Goeker M."/>
        </authorList>
    </citation>
    <scope>NUCLEOTIDE SEQUENCE [LARGE SCALE GENOMIC DNA]</scope>
    <source>
        <strain evidence="3 4">RL-C</strain>
    </source>
</reference>
<proteinExistence type="predicted"/>
<accession>A0A4R2EVG8</accession>
<sequence length="412" mass="46584">MTKITSTITLLLLIAVIKGTCQVNADSLFQSSLNHARQNSYAKALADANAALRANPNRAEVMVHIANIYGWQAKFDSAGYYIKRAYATDPKNMDIYDSWLNMLLWSQSFSEIPKTCEIAQNNGYSNGENIAQKMLLAFRGTKRLHEGIAYAEKLEPELLDNPTIKALYNEMYSKTKIKQLSLFYGIDLFDSPDISSKHLTFAEYGFNINRNSLVFKLNYSSWAPSNDLQAEADFYHVFTGGKYLYLNYGYSLNQKLFPAHKAGAEFFFPIAHSLEVSLGGRYLGFKDNPVYILTGQAGISVGASWIALRPFYVKGEKGNSVSTVLTYKYYTGKPRAFWKVDISYGNSPDERYYLGTNAETLRMQGYSIKLEKNIIIGRLNEIKPSVGFGSEETISGSYRSKIMLEIQYKKRF</sequence>
<evidence type="ECO:0000256" key="1">
    <source>
        <dbReference type="SAM" id="SignalP"/>
    </source>
</evidence>
<organism evidence="3 4">
    <name type="scientific">Acetobacteroides hydrogenigenes</name>
    <dbReference type="NCBI Taxonomy" id="979970"/>
    <lineage>
        <taxon>Bacteria</taxon>
        <taxon>Pseudomonadati</taxon>
        <taxon>Bacteroidota</taxon>
        <taxon>Bacteroidia</taxon>
        <taxon>Bacteroidales</taxon>
        <taxon>Rikenellaceae</taxon>
        <taxon>Acetobacteroides</taxon>
    </lineage>
</organism>
<name>A0A4R2EVG8_9BACT</name>
<feature type="signal peptide" evidence="1">
    <location>
        <begin position="1"/>
        <end position="25"/>
    </location>
</feature>
<dbReference type="RefSeq" id="WP_131838098.1">
    <property type="nucleotide sequence ID" value="NZ_SLWB01000001.1"/>
</dbReference>
<keyword evidence="4" id="KW-1185">Reference proteome</keyword>
<gene>
    <name evidence="3" type="ORF">CLV25_101554</name>
</gene>
<dbReference type="Pfam" id="PF19413">
    <property type="entry name" value="YaiO"/>
    <property type="match status" value="1"/>
</dbReference>
<dbReference type="OrthoDB" id="691989at2"/>
<dbReference type="Gene3D" id="1.25.40.10">
    <property type="entry name" value="Tetratricopeptide repeat domain"/>
    <property type="match status" value="1"/>
</dbReference>
<dbReference type="EMBL" id="SLWB01000001">
    <property type="protein sequence ID" value="TCN73329.1"/>
    <property type="molecule type" value="Genomic_DNA"/>
</dbReference>
<evidence type="ECO:0000313" key="4">
    <source>
        <dbReference type="Proteomes" id="UP000294830"/>
    </source>
</evidence>
<protein>
    <submittedName>
        <fullName evidence="3">YaiO family outer membrane protein</fullName>
    </submittedName>
</protein>
<dbReference type="InterPro" id="IPR030887">
    <property type="entry name" value="Beta-barrel_YaiO"/>
</dbReference>
<feature type="chain" id="PRO_5020987742" evidence="1">
    <location>
        <begin position="26"/>
        <end position="412"/>
    </location>
</feature>
<feature type="domain" description="YaiO beta-barrel" evidence="2">
    <location>
        <begin position="179"/>
        <end position="350"/>
    </location>
</feature>
<dbReference type="Proteomes" id="UP000294830">
    <property type="component" value="Unassembled WGS sequence"/>
</dbReference>
<keyword evidence="1" id="KW-0732">Signal</keyword>
<dbReference type="InterPro" id="IPR011990">
    <property type="entry name" value="TPR-like_helical_dom_sf"/>
</dbReference>
<dbReference type="SUPFAM" id="SSF48452">
    <property type="entry name" value="TPR-like"/>
    <property type="match status" value="1"/>
</dbReference>
<dbReference type="AlphaFoldDB" id="A0A4R2EVG8"/>
<comment type="caution">
    <text evidence="3">The sequence shown here is derived from an EMBL/GenBank/DDBJ whole genome shotgun (WGS) entry which is preliminary data.</text>
</comment>